<gene>
    <name evidence="1" type="ORF">ACFQKB_26660</name>
</gene>
<proteinExistence type="predicted"/>
<evidence type="ECO:0000313" key="1">
    <source>
        <dbReference type="EMBL" id="MFC6883367.1"/>
    </source>
</evidence>
<dbReference type="RefSeq" id="WP_378063626.1">
    <property type="nucleotide sequence ID" value="NZ_JBHSXS010000019.1"/>
</dbReference>
<evidence type="ECO:0000313" key="2">
    <source>
        <dbReference type="Proteomes" id="UP001596380"/>
    </source>
</evidence>
<accession>A0ABW2CNJ0</accession>
<dbReference type="EMBL" id="JBHSXS010000019">
    <property type="protein sequence ID" value="MFC6883367.1"/>
    <property type="molecule type" value="Genomic_DNA"/>
</dbReference>
<protein>
    <submittedName>
        <fullName evidence="1">Uncharacterized protein</fullName>
    </submittedName>
</protein>
<organism evidence="1 2">
    <name type="scientific">Actinomadura yumaensis</name>
    <dbReference type="NCBI Taxonomy" id="111807"/>
    <lineage>
        <taxon>Bacteria</taxon>
        <taxon>Bacillati</taxon>
        <taxon>Actinomycetota</taxon>
        <taxon>Actinomycetes</taxon>
        <taxon>Streptosporangiales</taxon>
        <taxon>Thermomonosporaceae</taxon>
        <taxon>Actinomadura</taxon>
    </lineage>
</organism>
<name>A0ABW2CNJ0_9ACTN</name>
<keyword evidence="2" id="KW-1185">Reference proteome</keyword>
<dbReference type="Proteomes" id="UP001596380">
    <property type="component" value="Unassembled WGS sequence"/>
</dbReference>
<sequence>MTEALPGDALLRTTREFREARRAEGEWDTSIELMAQILEEVSVLSADMRRKKPIEVPRPSYLTGPGARAGRSQDAYAAAIDRMLGSGPPSR</sequence>
<comment type="caution">
    <text evidence="1">The sequence shown here is derived from an EMBL/GenBank/DDBJ whole genome shotgun (WGS) entry which is preliminary data.</text>
</comment>
<reference evidence="2" key="1">
    <citation type="journal article" date="2019" name="Int. J. Syst. Evol. Microbiol.">
        <title>The Global Catalogue of Microorganisms (GCM) 10K type strain sequencing project: providing services to taxonomists for standard genome sequencing and annotation.</title>
        <authorList>
            <consortium name="The Broad Institute Genomics Platform"/>
            <consortium name="The Broad Institute Genome Sequencing Center for Infectious Disease"/>
            <person name="Wu L."/>
            <person name="Ma J."/>
        </authorList>
    </citation>
    <scope>NUCLEOTIDE SEQUENCE [LARGE SCALE GENOMIC DNA]</scope>
    <source>
        <strain evidence="2">JCM 3369</strain>
    </source>
</reference>